<feature type="compositionally biased region" description="Polar residues" evidence="11">
    <location>
        <begin position="377"/>
        <end position="395"/>
    </location>
</feature>
<dbReference type="EMBL" id="OU895880">
    <property type="protein sequence ID" value="CAG9810752.1"/>
    <property type="molecule type" value="Genomic_DNA"/>
</dbReference>
<keyword evidence="7" id="KW-0238">DNA-binding</keyword>
<dbReference type="SUPFAM" id="SSF57667">
    <property type="entry name" value="beta-beta-alpha zinc fingers"/>
    <property type="match status" value="5"/>
</dbReference>
<feature type="compositionally biased region" description="Acidic residues" evidence="11">
    <location>
        <begin position="425"/>
        <end position="440"/>
    </location>
</feature>
<feature type="region of interest" description="Disordered" evidence="11">
    <location>
        <begin position="555"/>
        <end position="653"/>
    </location>
</feature>
<keyword evidence="2" id="KW-0479">Metal-binding</keyword>
<evidence type="ECO:0000259" key="12">
    <source>
        <dbReference type="PROSITE" id="PS50157"/>
    </source>
</evidence>
<accession>A0A9N9S7H0</accession>
<dbReference type="PROSITE" id="PS00028">
    <property type="entry name" value="ZINC_FINGER_C2H2_1"/>
    <property type="match status" value="7"/>
</dbReference>
<comment type="subcellular location">
    <subcellularLocation>
        <location evidence="1">Nucleus</location>
    </subcellularLocation>
</comment>
<evidence type="ECO:0000313" key="14">
    <source>
        <dbReference type="Proteomes" id="UP001153620"/>
    </source>
</evidence>
<keyword evidence="5" id="KW-0862">Zinc</keyword>
<dbReference type="GO" id="GO:0008270">
    <property type="term" value="F:zinc ion binding"/>
    <property type="evidence" value="ECO:0007669"/>
    <property type="project" value="UniProtKB-KW"/>
</dbReference>
<evidence type="ECO:0000256" key="9">
    <source>
        <dbReference type="ARBA" id="ARBA00023242"/>
    </source>
</evidence>
<keyword evidence="4 10" id="KW-0863">Zinc-finger</keyword>
<feature type="compositionally biased region" description="Acidic residues" evidence="11">
    <location>
        <begin position="407"/>
        <end position="418"/>
    </location>
</feature>
<keyword evidence="8" id="KW-0804">Transcription</keyword>
<keyword evidence="6" id="KW-0805">Transcription regulation</keyword>
<dbReference type="PROSITE" id="PS50157">
    <property type="entry name" value="ZINC_FINGER_C2H2_2"/>
    <property type="match status" value="8"/>
</dbReference>
<feature type="region of interest" description="Disordered" evidence="11">
    <location>
        <begin position="377"/>
        <end position="452"/>
    </location>
</feature>
<dbReference type="GO" id="GO:0000978">
    <property type="term" value="F:RNA polymerase II cis-regulatory region sequence-specific DNA binding"/>
    <property type="evidence" value="ECO:0007669"/>
    <property type="project" value="TreeGrafter"/>
</dbReference>
<evidence type="ECO:0000256" key="10">
    <source>
        <dbReference type="PROSITE-ProRule" id="PRU00042"/>
    </source>
</evidence>
<dbReference type="FunFam" id="3.30.160.60:FF:000322">
    <property type="entry name" value="GDNF-inducible zinc finger protein 1"/>
    <property type="match status" value="1"/>
</dbReference>
<dbReference type="Gene3D" id="3.30.160.60">
    <property type="entry name" value="Classic Zinc Finger"/>
    <property type="match status" value="7"/>
</dbReference>
<evidence type="ECO:0000256" key="3">
    <source>
        <dbReference type="ARBA" id="ARBA00022737"/>
    </source>
</evidence>
<feature type="compositionally biased region" description="Basic and acidic residues" evidence="11">
    <location>
        <begin position="188"/>
        <end position="204"/>
    </location>
</feature>
<feature type="compositionally biased region" description="Low complexity" evidence="11">
    <location>
        <begin position="641"/>
        <end position="652"/>
    </location>
</feature>
<protein>
    <recommendedName>
        <fullName evidence="12">C2H2-type domain-containing protein</fullName>
    </recommendedName>
</protein>
<name>A0A9N9S7H0_9DIPT</name>
<evidence type="ECO:0000256" key="1">
    <source>
        <dbReference type="ARBA" id="ARBA00004123"/>
    </source>
</evidence>
<dbReference type="PANTHER" id="PTHR24390">
    <property type="entry name" value="ZINC FINGER PROTEIN"/>
    <property type="match status" value="1"/>
</dbReference>
<dbReference type="GO" id="GO:0005634">
    <property type="term" value="C:nucleus"/>
    <property type="evidence" value="ECO:0007669"/>
    <property type="project" value="UniProtKB-SubCell"/>
</dbReference>
<feature type="domain" description="C2H2-type" evidence="12">
    <location>
        <begin position="818"/>
        <end position="845"/>
    </location>
</feature>
<dbReference type="SMART" id="SM00355">
    <property type="entry name" value="ZnF_C2H2"/>
    <property type="match status" value="10"/>
</dbReference>
<keyword evidence="9" id="KW-0539">Nucleus</keyword>
<evidence type="ECO:0000256" key="2">
    <source>
        <dbReference type="ARBA" id="ARBA00022723"/>
    </source>
</evidence>
<dbReference type="AlphaFoldDB" id="A0A9N9S7H0"/>
<evidence type="ECO:0000313" key="13">
    <source>
        <dbReference type="EMBL" id="CAG9810752.1"/>
    </source>
</evidence>
<feature type="compositionally biased region" description="Polar residues" evidence="11">
    <location>
        <begin position="621"/>
        <end position="640"/>
    </location>
</feature>
<feature type="domain" description="C2H2-type" evidence="12">
    <location>
        <begin position="764"/>
        <end position="786"/>
    </location>
</feature>
<keyword evidence="3" id="KW-0677">Repeat</keyword>
<organism evidence="13 14">
    <name type="scientific">Chironomus riparius</name>
    <dbReference type="NCBI Taxonomy" id="315576"/>
    <lineage>
        <taxon>Eukaryota</taxon>
        <taxon>Metazoa</taxon>
        <taxon>Ecdysozoa</taxon>
        <taxon>Arthropoda</taxon>
        <taxon>Hexapoda</taxon>
        <taxon>Insecta</taxon>
        <taxon>Pterygota</taxon>
        <taxon>Neoptera</taxon>
        <taxon>Endopterygota</taxon>
        <taxon>Diptera</taxon>
        <taxon>Nematocera</taxon>
        <taxon>Chironomoidea</taxon>
        <taxon>Chironomidae</taxon>
        <taxon>Chironominae</taxon>
        <taxon>Chironomus</taxon>
    </lineage>
</organism>
<sequence>MSHQIKINLPNENSASPTLQPIIISWTNPSTDNQSQMIDEKHIKQEDELQIISQVIQHPANKKAAEIVSPTRVLRSHGKVDKSPVIVTRKVSPRARGGSKTQDVEVFTKVIDITSKSMDALPVNGDSSLWTTTVHKNSKSQATSNKIESNSVTKASKKLVKILPKKDVLQESKDESVVVPKVNVRPKSATDVKKKSKAANEVKPKPKTTKAKQLKKDKNGNSLKLNNLAPKASSILEKSQSSSPLEAPFNETYIKKEEELNILPENDTKPTDPALIKIEVTDQQLEHSTASNSSTKPQINAEPAVKDEAVDEITIKVINLEPKAVVKEEESRSCISDTTSSPLKYFNVSSSSKVNDSNLIQNSNKFVHLSKYLSDNVKTSESPLDVNDQSSTNSEKINHFEAKEPAQDDDDDDDDDEDRLVIKEDEVETIDISDSDDEKPEESAPKKFQNSWTDLTSQSITNADSDSLTSSNHVSISYPSIDGSTSLQPPVIQISYQFPMDSQHSASSTQIQKHFMSSSMEPIHKNLGQQSTFGQLFNTNHHHAVQPVFKDHTKINSNRSSKNVSPQPSTSQIVVSTSSNKPQTSQKRRRSSLMTPSTSNIPQTTSKSLENPSKKQKVTADPNQVSIIPYIPSTNPTRRISSTSSDGSSSTSHPFQCKMCMTIFKRKIDMIHHLKSHSEAKFECQRCGMKFKFEGYFIKHECIACELCNKTFFLKQQLRNHQRIEHDIQMEMYECDLCGKKLRYRHGVLYHMSKTHMKYLEDKYGCDVCGKRFKLKESIRLHIKNHESVIECKLCDKKVKRVNLNVHMKSVHATERNFKCRICRTSFKTKECLKSHIRTHEKSFECTECGKRFSNKSHLKEHVEWHKNPDAYKCKICQKSFAQKYCLKAHVKLHESGHQFTKFKCSSCPYSTDKAENLEKHELKHKRQEENEEMRKNWLQCEKCPVKLKNKLKLATHYWKKHSEVMPK</sequence>
<reference evidence="13" key="2">
    <citation type="submission" date="2022-10" db="EMBL/GenBank/DDBJ databases">
        <authorList>
            <consortium name="ENA_rothamsted_submissions"/>
            <consortium name="culmorum"/>
            <person name="King R."/>
        </authorList>
    </citation>
    <scope>NUCLEOTIDE SEQUENCE</scope>
</reference>
<dbReference type="InterPro" id="IPR013087">
    <property type="entry name" value="Znf_C2H2_type"/>
</dbReference>
<feature type="compositionally biased region" description="Basic and acidic residues" evidence="11">
    <location>
        <begin position="396"/>
        <end position="406"/>
    </location>
</feature>
<keyword evidence="14" id="KW-1185">Reference proteome</keyword>
<evidence type="ECO:0000256" key="5">
    <source>
        <dbReference type="ARBA" id="ARBA00022833"/>
    </source>
</evidence>
<dbReference type="Proteomes" id="UP001153620">
    <property type="component" value="Chromosome 4"/>
</dbReference>
<feature type="domain" description="C2H2-type" evidence="12">
    <location>
        <begin position="844"/>
        <end position="871"/>
    </location>
</feature>
<proteinExistence type="predicted"/>
<feature type="region of interest" description="Disordered" evidence="11">
    <location>
        <begin position="187"/>
        <end position="227"/>
    </location>
</feature>
<gene>
    <name evidence="13" type="ORF">CHIRRI_LOCUS13565</name>
</gene>
<feature type="compositionally biased region" description="Polar residues" evidence="11">
    <location>
        <begin position="592"/>
        <end position="611"/>
    </location>
</feature>
<dbReference type="Pfam" id="PF00096">
    <property type="entry name" value="zf-C2H2"/>
    <property type="match status" value="4"/>
</dbReference>
<feature type="domain" description="C2H2-type" evidence="12">
    <location>
        <begin position="733"/>
        <end position="756"/>
    </location>
</feature>
<dbReference type="PANTHER" id="PTHR24390:SF159">
    <property type="entry name" value="GROWTH FACTOR INDEPENDENT 1 TRANSCRIPTIONAL REPRESSOR"/>
    <property type="match status" value="1"/>
</dbReference>
<dbReference type="InterPro" id="IPR036236">
    <property type="entry name" value="Znf_C2H2_sf"/>
</dbReference>
<dbReference type="OrthoDB" id="6077919at2759"/>
<reference evidence="13" key="1">
    <citation type="submission" date="2022-01" db="EMBL/GenBank/DDBJ databases">
        <authorList>
            <person name="King R."/>
        </authorList>
    </citation>
    <scope>NUCLEOTIDE SEQUENCE</scope>
</reference>
<feature type="domain" description="C2H2-type" evidence="12">
    <location>
        <begin position="903"/>
        <end position="930"/>
    </location>
</feature>
<evidence type="ECO:0000256" key="11">
    <source>
        <dbReference type="SAM" id="MobiDB-lite"/>
    </source>
</evidence>
<evidence type="ECO:0000256" key="7">
    <source>
        <dbReference type="ARBA" id="ARBA00023125"/>
    </source>
</evidence>
<feature type="domain" description="C2H2-type" evidence="12">
    <location>
        <begin position="655"/>
        <end position="682"/>
    </location>
</feature>
<feature type="domain" description="C2H2-type" evidence="12">
    <location>
        <begin position="703"/>
        <end position="731"/>
    </location>
</feature>
<dbReference type="GO" id="GO:0006357">
    <property type="term" value="P:regulation of transcription by RNA polymerase II"/>
    <property type="evidence" value="ECO:0007669"/>
    <property type="project" value="TreeGrafter"/>
</dbReference>
<feature type="domain" description="C2H2-type" evidence="12">
    <location>
        <begin position="872"/>
        <end position="899"/>
    </location>
</feature>
<feature type="compositionally biased region" description="Polar residues" evidence="11">
    <location>
        <begin position="555"/>
        <end position="585"/>
    </location>
</feature>
<evidence type="ECO:0000256" key="4">
    <source>
        <dbReference type="ARBA" id="ARBA00022771"/>
    </source>
</evidence>
<dbReference type="GO" id="GO:0003700">
    <property type="term" value="F:DNA-binding transcription factor activity"/>
    <property type="evidence" value="ECO:0007669"/>
    <property type="project" value="TreeGrafter"/>
</dbReference>
<evidence type="ECO:0000256" key="8">
    <source>
        <dbReference type="ARBA" id="ARBA00023163"/>
    </source>
</evidence>
<evidence type="ECO:0000256" key="6">
    <source>
        <dbReference type="ARBA" id="ARBA00023015"/>
    </source>
</evidence>